<dbReference type="InterPro" id="IPR029058">
    <property type="entry name" value="AB_hydrolase_fold"/>
</dbReference>
<accession>A0A934RUU7</accession>
<dbReference type="EMBL" id="JAENIO010000035">
    <property type="protein sequence ID" value="MBK1834891.1"/>
    <property type="molecule type" value="Genomic_DNA"/>
</dbReference>
<reference evidence="1" key="1">
    <citation type="submission" date="2021-01" db="EMBL/GenBank/DDBJ databases">
        <title>Modified the classification status of verrucomicrobia.</title>
        <authorList>
            <person name="Feng X."/>
        </authorList>
    </citation>
    <scope>NUCLEOTIDE SEQUENCE</scope>
    <source>
        <strain evidence="1">KCTC 12986</strain>
    </source>
</reference>
<keyword evidence="2" id="KW-1185">Reference proteome</keyword>
<gene>
    <name evidence="1" type="ORF">JIN78_12545</name>
</gene>
<evidence type="ECO:0000313" key="2">
    <source>
        <dbReference type="Proteomes" id="UP000604083"/>
    </source>
</evidence>
<dbReference type="Gene3D" id="3.40.50.1820">
    <property type="entry name" value="alpha/beta hydrolase"/>
    <property type="match status" value="1"/>
</dbReference>
<dbReference type="Proteomes" id="UP000604083">
    <property type="component" value="Unassembled WGS sequence"/>
</dbReference>
<evidence type="ECO:0000313" key="1">
    <source>
        <dbReference type="EMBL" id="MBK1834891.1"/>
    </source>
</evidence>
<dbReference type="AlphaFoldDB" id="A0A934RUU7"/>
<dbReference type="RefSeq" id="WP_200392325.1">
    <property type="nucleotide sequence ID" value="NZ_JAENIO010000035.1"/>
</dbReference>
<sequence>MRRLTGILLGALALTTSLEARTWTAVDGRTLEGEYLRAEGEEAVWVEVGGREVRIALSQLSEGDREFVASKREEAQSASLTLFGQKLTPGKAVEVTTGLPEEVQRELRDNKLPPTQAKVKVHLPENFDPAQPQKVFWPVGGINNEKERLSGNLSRFSACGEAIRRGWIVIAADTEHGNPRETTIKIQEGDAAFHAFVIAELASIWPDFLSWKHACGGHSSGAKGSFFRLGHLGEAGCQVTGIFLSGCNQAFGKESLDESGARKSAFKTTKAFISSGDADNLVDDDDREELVDGVGDMGIRAVRDEVFSGGHSINNSHFEAALKWFEEGAE</sequence>
<proteinExistence type="predicted"/>
<evidence type="ECO:0008006" key="3">
    <source>
        <dbReference type="Google" id="ProtNLM"/>
    </source>
</evidence>
<comment type="caution">
    <text evidence="1">The sequence shown here is derived from an EMBL/GenBank/DDBJ whole genome shotgun (WGS) entry which is preliminary data.</text>
</comment>
<dbReference type="Gene3D" id="2.30.30.700">
    <property type="entry name" value="SLA1 homology domain 1"/>
    <property type="match status" value="1"/>
</dbReference>
<name>A0A934RUU7_9BACT</name>
<dbReference type="SUPFAM" id="SSF53474">
    <property type="entry name" value="alpha/beta-Hydrolases"/>
    <property type="match status" value="1"/>
</dbReference>
<organism evidence="1 2">
    <name type="scientific">Roseibacillus ishigakijimensis</name>
    <dbReference type="NCBI Taxonomy" id="454146"/>
    <lineage>
        <taxon>Bacteria</taxon>
        <taxon>Pseudomonadati</taxon>
        <taxon>Verrucomicrobiota</taxon>
        <taxon>Verrucomicrobiia</taxon>
        <taxon>Verrucomicrobiales</taxon>
        <taxon>Verrucomicrobiaceae</taxon>
        <taxon>Roseibacillus</taxon>
    </lineage>
</organism>
<protein>
    <recommendedName>
        <fullName evidence="3">SLA1 homology domain-containing protein</fullName>
    </recommendedName>
</protein>